<evidence type="ECO:0000313" key="1">
    <source>
        <dbReference type="EMBL" id="KYN29506.1"/>
    </source>
</evidence>
<feature type="non-terminal residue" evidence="1">
    <location>
        <position position="1"/>
    </location>
</feature>
<name>A0A151JR27_9HYME</name>
<accession>A0A151JR27</accession>
<gene>
    <name evidence="1" type="ORF">ALC57_01056</name>
</gene>
<sequence>ERYLDGVTGEITTKWFSLYFRREGIRARFWHGNFTITSLGPCGCIRNMDNAREIRRGNYFSRIEKRISAPFVNNA</sequence>
<keyword evidence="2" id="KW-1185">Reference proteome</keyword>
<protein>
    <submittedName>
        <fullName evidence="1">Uncharacterized protein</fullName>
    </submittedName>
</protein>
<dbReference type="EMBL" id="KQ978642">
    <property type="protein sequence ID" value="KYN29506.1"/>
    <property type="molecule type" value="Genomic_DNA"/>
</dbReference>
<evidence type="ECO:0000313" key="2">
    <source>
        <dbReference type="Proteomes" id="UP000078492"/>
    </source>
</evidence>
<dbReference type="Proteomes" id="UP000078492">
    <property type="component" value="Unassembled WGS sequence"/>
</dbReference>
<dbReference type="AlphaFoldDB" id="A0A151JR27"/>
<proteinExistence type="predicted"/>
<organism evidence="1 2">
    <name type="scientific">Trachymyrmex cornetzi</name>
    <dbReference type="NCBI Taxonomy" id="471704"/>
    <lineage>
        <taxon>Eukaryota</taxon>
        <taxon>Metazoa</taxon>
        <taxon>Ecdysozoa</taxon>
        <taxon>Arthropoda</taxon>
        <taxon>Hexapoda</taxon>
        <taxon>Insecta</taxon>
        <taxon>Pterygota</taxon>
        <taxon>Neoptera</taxon>
        <taxon>Endopterygota</taxon>
        <taxon>Hymenoptera</taxon>
        <taxon>Apocrita</taxon>
        <taxon>Aculeata</taxon>
        <taxon>Formicoidea</taxon>
        <taxon>Formicidae</taxon>
        <taxon>Myrmicinae</taxon>
        <taxon>Trachymyrmex</taxon>
    </lineage>
</organism>
<reference evidence="1 2" key="1">
    <citation type="submission" date="2015-09" db="EMBL/GenBank/DDBJ databases">
        <title>Trachymyrmex cornetzi WGS genome.</title>
        <authorList>
            <person name="Nygaard S."/>
            <person name="Hu H."/>
            <person name="Boomsma J."/>
            <person name="Zhang G."/>
        </authorList>
    </citation>
    <scope>NUCLEOTIDE SEQUENCE [LARGE SCALE GENOMIC DNA]</scope>
    <source>
        <strain evidence="1">Tcor2-1</strain>
        <tissue evidence="1">Whole body</tissue>
    </source>
</reference>